<dbReference type="Gene3D" id="3.40.309.10">
    <property type="entry name" value="Aldehyde Dehydrogenase, Chain A, domain 2"/>
    <property type="match status" value="1"/>
</dbReference>
<sequence>MSEAITQQQCQNMLANLELPTRAFINGKYVDALSGKTFTTLNPATGKPLAQIASCAAEDIDSAVQAGRSAFEAGVWSKMAPADRKKVMCRWADLIEDNLMELAIIESIESGKPVGECYAVDLPETVNAIRFHAEAADKLFDQVTPTGRDTLSLVTREPAGVVGVVLPWNFPALMAGWKLGPALITGNSVIAKPAKLTSMSTLFMAELAHQAGLPAGVLNVVPGSGASAGGAIGLHPDIDVVAFTGSTEVGRMFLEYSARSNLKEVLLECGGKNPQIVMPDIADLDAVAEQIVASAFWNMGENCSAGSRLLVHSSIKERLLEKMLQRLDQWKTGNPLDPENQLGALIDEGHMNKVLSYIDKAKQEGCRLVAGGGRLFPESGGYFVAPTIFDNVTNDQTIAQEEIFGPVLAVITFDTEDEAVQIANDTCYGLAASLYSNDLNVAHRVSAAIRAGTVSVNCFSEGDMTTPFGGYKLSGFGGRDKSVFAHDQYCQLKTTWIQLK</sequence>
<dbReference type="InterPro" id="IPR016162">
    <property type="entry name" value="Ald_DH_N"/>
</dbReference>
<evidence type="ECO:0000313" key="6">
    <source>
        <dbReference type="Proteomes" id="UP001500795"/>
    </source>
</evidence>
<dbReference type="Proteomes" id="UP001500795">
    <property type="component" value="Unassembled WGS sequence"/>
</dbReference>
<organism evidence="5 6">
    <name type="scientific">Zobellella aerophila</name>
    <dbReference type="NCBI Taxonomy" id="870480"/>
    <lineage>
        <taxon>Bacteria</taxon>
        <taxon>Pseudomonadati</taxon>
        <taxon>Pseudomonadota</taxon>
        <taxon>Gammaproteobacteria</taxon>
        <taxon>Aeromonadales</taxon>
        <taxon>Aeromonadaceae</taxon>
        <taxon>Zobellella</taxon>
    </lineage>
</organism>
<keyword evidence="1 3" id="KW-0560">Oxidoreductase</keyword>
<dbReference type="EMBL" id="BAABCX010000005">
    <property type="protein sequence ID" value="GAA3548469.1"/>
    <property type="molecule type" value="Genomic_DNA"/>
</dbReference>
<feature type="active site" evidence="2">
    <location>
        <position position="268"/>
    </location>
</feature>
<keyword evidence="6" id="KW-1185">Reference proteome</keyword>
<evidence type="ECO:0000256" key="2">
    <source>
        <dbReference type="PROSITE-ProRule" id="PRU10007"/>
    </source>
</evidence>
<dbReference type="InterPro" id="IPR016160">
    <property type="entry name" value="Ald_DH_CS_CYS"/>
</dbReference>
<protein>
    <submittedName>
        <fullName evidence="5">Aldehyde dehydrogenase</fullName>
    </submittedName>
</protein>
<dbReference type="RefSeq" id="WP_344959681.1">
    <property type="nucleotide sequence ID" value="NZ_BAABCX010000005.1"/>
</dbReference>
<dbReference type="Pfam" id="PF00171">
    <property type="entry name" value="Aldedh"/>
    <property type="match status" value="1"/>
</dbReference>
<dbReference type="PANTHER" id="PTHR11699">
    <property type="entry name" value="ALDEHYDE DEHYDROGENASE-RELATED"/>
    <property type="match status" value="1"/>
</dbReference>
<gene>
    <name evidence="5" type="ORF">GCM10022394_30760</name>
</gene>
<dbReference type="Gene3D" id="3.40.605.10">
    <property type="entry name" value="Aldehyde Dehydrogenase, Chain A, domain 1"/>
    <property type="match status" value="1"/>
</dbReference>
<proteinExistence type="inferred from homology"/>
<name>A0ABP6WDH0_9GAMM</name>
<evidence type="ECO:0000313" key="5">
    <source>
        <dbReference type="EMBL" id="GAA3548469.1"/>
    </source>
</evidence>
<dbReference type="PROSITE" id="PS00070">
    <property type="entry name" value="ALDEHYDE_DEHYDR_CYS"/>
    <property type="match status" value="1"/>
</dbReference>
<feature type="domain" description="Aldehyde dehydrogenase" evidence="4">
    <location>
        <begin position="31"/>
        <end position="494"/>
    </location>
</feature>
<dbReference type="CDD" id="cd07112">
    <property type="entry name" value="ALDH_GABALDH-PuuC"/>
    <property type="match status" value="1"/>
</dbReference>
<accession>A0ABP6WDH0</accession>
<evidence type="ECO:0000256" key="1">
    <source>
        <dbReference type="ARBA" id="ARBA00023002"/>
    </source>
</evidence>
<dbReference type="InterPro" id="IPR016163">
    <property type="entry name" value="Ald_DH_C"/>
</dbReference>
<reference evidence="6" key="1">
    <citation type="journal article" date="2019" name="Int. J. Syst. Evol. Microbiol.">
        <title>The Global Catalogue of Microorganisms (GCM) 10K type strain sequencing project: providing services to taxonomists for standard genome sequencing and annotation.</title>
        <authorList>
            <consortium name="The Broad Institute Genomics Platform"/>
            <consortium name="The Broad Institute Genome Sequencing Center for Infectious Disease"/>
            <person name="Wu L."/>
            <person name="Ma J."/>
        </authorList>
    </citation>
    <scope>NUCLEOTIDE SEQUENCE [LARGE SCALE GENOMIC DNA]</scope>
    <source>
        <strain evidence="6">JCM 17110</strain>
    </source>
</reference>
<evidence type="ECO:0000259" key="4">
    <source>
        <dbReference type="Pfam" id="PF00171"/>
    </source>
</evidence>
<dbReference type="PROSITE" id="PS00687">
    <property type="entry name" value="ALDEHYDE_DEHYDR_GLU"/>
    <property type="match status" value="1"/>
</dbReference>
<dbReference type="InterPro" id="IPR015590">
    <property type="entry name" value="Aldehyde_DH_dom"/>
</dbReference>
<dbReference type="InterPro" id="IPR016161">
    <property type="entry name" value="Ald_DH/histidinol_DH"/>
</dbReference>
<comment type="similarity">
    <text evidence="3">Belongs to the aldehyde dehydrogenase family.</text>
</comment>
<dbReference type="InterPro" id="IPR029510">
    <property type="entry name" value="Ald_DH_CS_GLU"/>
</dbReference>
<comment type="caution">
    <text evidence="5">The sequence shown here is derived from an EMBL/GenBank/DDBJ whole genome shotgun (WGS) entry which is preliminary data.</text>
</comment>
<evidence type="ECO:0000256" key="3">
    <source>
        <dbReference type="RuleBase" id="RU003345"/>
    </source>
</evidence>
<dbReference type="SUPFAM" id="SSF53720">
    <property type="entry name" value="ALDH-like"/>
    <property type="match status" value="1"/>
</dbReference>